<dbReference type="Gene3D" id="3.50.50.60">
    <property type="entry name" value="FAD/NAD(P)-binding domain"/>
    <property type="match status" value="1"/>
</dbReference>
<evidence type="ECO:0000313" key="12">
    <source>
        <dbReference type="EMBL" id="CTQ75357.1"/>
    </source>
</evidence>
<feature type="domain" description="Amine oxidase" evidence="11">
    <location>
        <begin position="169"/>
        <end position="442"/>
    </location>
</feature>
<keyword evidence="6 12" id="KW-0560">Oxidoreductase</keyword>
<comment type="catalytic activity">
    <reaction evidence="8">
        <text>L-tryptophan + O2 = indole-3-acetamide + CO2 + H2O</text>
        <dbReference type="Rhea" id="RHEA:16165"/>
        <dbReference type="ChEBI" id="CHEBI:15377"/>
        <dbReference type="ChEBI" id="CHEBI:15379"/>
        <dbReference type="ChEBI" id="CHEBI:16031"/>
        <dbReference type="ChEBI" id="CHEBI:16526"/>
        <dbReference type="ChEBI" id="CHEBI:57912"/>
        <dbReference type="EC" id="1.13.12.3"/>
    </reaction>
</comment>
<dbReference type="EMBL" id="CXWC01000012">
    <property type="protein sequence ID" value="CTQ75357.1"/>
    <property type="molecule type" value="Genomic_DNA"/>
</dbReference>
<dbReference type="PRINTS" id="PR00757">
    <property type="entry name" value="AMINEOXDASEF"/>
</dbReference>
<keyword evidence="13" id="KW-1185">Reference proteome</keyword>
<dbReference type="AlphaFoldDB" id="A0A0M6ZH89"/>
<keyword evidence="10" id="KW-0732">Signal</keyword>
<dbReference type="Pfam" id="PF01593">
    <property type="entry name" value="Amino_oxidase"/>
    <property type="match status" value="2"/>
</dbReference>
<protein>
    <recommendedName>
        <fullName evidence="5">Tryptophan 2-monooxygenase</fullName>
        <ecNumber evidence="4">1.13.12.3</ecNumber>
    </recommendedName>
</protein>
<comment type="cofactor">
    <cofactor evidence="1">
        <name>FAD</name>
        <dbReference type="ChEBI" id="CHEBI:57692"/>
    </cofactor>
</comment>
<reference evidence="13" key="1">
    <citation type="submission" date="2015-07" db="EMBL/GenBank/DDBJ databases">
        <authorList>
            <person name="Rodrigo-Torres Lidia"/>
            <person name="Arahal R.David."/>
        </authorList>
    </citation>
    <scope>NUCLEOTIDE SEQUENCE [LARGE SCALE GENOMIC DNA]</scope>
    <source>
        <strain evidence="13">CECT 5096</strain>
    </source>
</reference>
<feature type="signal peptide" evidence="10">
    <location>
        <begin position="1"/>
        <end position="26"/>
    </location>
</feature>
<evidence type="ECO:0000256" key="7">
    <source>
        <dbReference type="ARBA" id="ARBA00023070"/>
    </source>
</evidence>
<dbReference type="Proteomes" id="UP000049983">
    <property type="component" value="Unassembled WGS sequence"/>
</dbReference>
<feature type="binding site" evidence="9">
    <location>
        <position position="232"/>
    </location>
    <ligand>
        <name>FAD</name>
        <dbReference type="ChEBI" id="CHEBI:57692"/>
    </ligand>
</feature>
<evidence type="ECO:0000256" key="3">
    <source>
        <dbReference type="ARBA" id="ARBA00005833"/>
    </source>
</evidence>
<dbReference type="EC" id="1.13.12.3" evidence="4"/>
<evidence type="ECO:0000256" key="5">
    <source>
        <dbReference type="ARBA" id="ARBA00017871"/>
    </source>
</evidence>
<evidence type="ECO:0000256" key="6">
    <source>
        <dbReference type="ARBA" id="ARBA00023002"/>
    </source>
</evidence>
<dbReference type="OrthoDB" id="9790035at2"/>
<feature type="binding site" evidence="9">
    <location>
        <begin position="61"/>
        <end position="62"/>
    </location>
    <ligand>
        <name>FAD</name>
        <dbReference type="ChEBI" id="CHEBI:57692"/>
    </ligand>
</feature>
<dbReference type="RefSeq" id="WP_082442818.1">
    <property type="nucleotide sequence ID" value="NZ_CXWA01000008.1"/>
</dbReference>
<organism evidence="12 13">
    <name type="scientific">Roseibium album</name>
    <dbReference type="NCBI Taxonomy" id="311410"/>
    <lineage>
        <taxon>Bacteria</taxon>
        <taxon>Pseudomonadati</taxon>
        <taxon>Pseudomonadota</taxon>
        <taxon>Alphaproteobacteria</taxon>
        <taxon>Hyphomicrobiales</taxon>
        <taxon>Stappiaceae</taxon>
        <taxon>Roseibium</taxon>
    </lineage>
</organism>
<feature type="domain" description="Amine oxidase" evidence="11">
    <location>
        <begin position="41"/>
        <end position="115"/>
    </location>
</feature>
<evidence type="ECO:0000256" key="1">
    <source>
        <dbReference type="ARBA" id="ARBA00001974"/>
    </source>
</evidence>
<keyword evidence="7" id="KW-0073">Auxin biosynthesis</keyword>
<dbReference type="STRING" id="311410.LA5095_04373"/>
<dbReference type="SUPFAM" id="SSF54373">
    <property type="entry name" value="FAD-linked reductases, C-terminal domain"/>
    <property type="match status" value="1"/>
</dbReference>
<dbReference type="GO" id="GO:0050361">
    <property type="term" value="F:tryptophan 2-monooxygenase activity"/>
    <property type="evidence" value="ECO:0007669"/>
    <property type="project" value="UniProtKB-EC"/>
</dbReference>
<sequence>MIITRRNALKLGITAFLTSLASNATARKLTGTKVVVIGAGLAGLAAAKQLQERGAEVIVLEAGDYVGGRIRTDMSLGAPFEFGAGWIHGPSQHNPVKQLADALDVGTFVTDDDNLEVFDLSGRPLTDAEYVRLDDMYDHLETVLYSPARSETRSVHDLLREIEPDILTDPLGIWALSTFFEFDIGAGIEDISARNGFASDTFDGADVILTEGYDQVFAPLAADLDIRLNTPVSRVYHDRNGVEIDGLQADYVVCAVPLGILKTGDIVFEPSLPEDVQKSIDRIGFGSVTKIALKFETPFWDTETQYFGVMTEPRGRWNYWLNYRTFSDENILLGLSFGRYAPIADNMSKEVMTRDALAVLRSVWGDEVTSPQSVLTTHWSKEPHFLGAYSFPRTGGSVADFTRLEAPISGRLFMAGEHTNFDYHGTTHGALMSGRRAASDILKA</sequence>
<comment type="similarity">
    <text evidence="3">Belongs to the tryptophan 2-monooxygenase family.</text>
</comment>
<evidence type="ECO:0000259" key="11">
    <source>
        <dbReference type="Pfam" id="PF01593"/>
    </source>
</evidence>
<dbReference type="InterPro" id="IPR050281">
    <property type="entry name" value="Flavin_monoamine_oxidase"/>
</dbReference>
<evidence type="ECO:0000313" key="13">
    <source>
        <dbReference type="Proteomes" id="UP000049983"/>
    </source>
</evidence>
<gene>
    <name evidence="12" type="primary">puo_2</name>
    <name evidence="12" type="ORF">LA5096_04330</name>
</gene>
<evidence type="ECO:0000256" key="9">
    <source>
        <dbReference type="PIRSR" id="PIRSR601613-1"/>
    </source>
</evidence>
<dbReference type="GO" id="GO:0009851">
    <property type="term" value="P:auxin biosynthetic process"/>
    <property type="evidence" value="ECO:0007669"/>
    <property type="project" value="UniProtKB-KW"/>
</dbReference>
<evidence type="ECO:0000256" key="10">
    <source>
        <dbReference type="SAM" id="SignalP"/>
    </source>
</evidence>
<dbReference type="InterPro" id="IPR036188">
    <property type="entry name" value="FAD/NAD-bd_sf"/>
</dbReference>
<dbReference type="GeneID" id="97671632"/>
<accession>A0A0M6ZH89</accession>
<dbReference type="InterPro" id="IPR001613">
    <property type="entry name" value="Flavin_amine_oxidase"/>
</dbReference>
<comment type="pathway">
    <text evidence="2">Plant hormone metabolism; auxin biosynthesis.</text>
</comment>
<evidence type="ECO:0000256" key="2">
    <source>
        <dbReference type="ARBA" id="ARBA00004814"/>
    </source>
</evidence>
<feature type="chain" id="PRO_5009787795" description="Tryptophan 2-monooxygenase" evidence="10">
    <location>
        <begin position="27"/>
        <end position="444"/>
    </location>
</feature>
<dbReference type="Gene3D" id="3.90.660.10">
    <property type="match status" value="1"/>
</dbReference>
<proteinExistence type="inferred from homology"/>
<name>A0A0M6ZH89_9HYPH</name>
<dbReference type="PANTHER" id="PTHR10742:SF410">
    <property type="entry name" value="LYSINE-SPECIFIC HISTONE DEMETHYLASE 2"/>
    <property type="match status" value="1"/>
</dbReference>
<evidence type="ECO:0000256" key="8">
    <source>
        <dbReference type="ARBA" id="ARBA00047321"/>
    </source>
</evidence>
<dbReference type="SUPFAM" id="SSF51905">
    <property type="entry name" value="FAD/NAD(P)-binding domain"/>
    <property type="match status" value="1"/>
</dbReference>
<dbReference type="InterPro" id="IPR002937">
    <property type="entry name" value="Amino_oxidase"/>
</dbReference>
<dbReference type="PANTHER" id="PTHR10742">
    <property type="entry name" value="FLAVIN MONOAMINE OXIDASE"/>
    <property type="match status" value="1"/>
</dbReference>
<evidence type="ECO:0000256" key="4">
    <source>
        <dbReference type="ARBA" id="ARBA00012535"/>
    </source>
</evidence>